<dbReference type="Proteomes" id="UP000317940">
    <property type="component" value="Unassembled WGS sequence"/>
</dbReference>
<dbReference type="Pfam" id="PF00067">
    <property type="entry name" value="p450"/>
    <property type="match status" value="1"/>
</dbReference>
<keyword evidence="4 7" id="KW-0560">Oxidoreductase</keyword>
<feature type="region of interest" description="Disordered" evidence="8">
    <location>
        <begin position="1"/>
        <end position="24"/>
    </location>
</feature>
<keyword evidence="10" id="KW-1185">Reference proteome</keyword>
<proteinExistence type="inferred from homology"/>
<dbReference type="RefSeq" id="WP_246213730.1">
    <property type="nucleotide sequence ID" value="NZ_BAAAMZ010000007.1"/>
</dbReference>
<dbReference type="GO" id="GO:0004497">
    <property type="term" value="F:monooxygenase activity"/>
    <property type="evidence" value="ECO:0007669"/>
    <property type="project" value="UniProtKB-KW"/>
</dbReference>
<reference evidence="9 10" key="1">
    <citation type="submission" date="2019-06" db="EMBL/GenBank/DDBJ databases">
        <title>Sequencing the genomes of 1000 actinobacteria strains.</title>
        <authorList>
            <person name="Klenk H.-P."/>
        </authorList>
    </citation>
    <scope>NUCLEOTIDE SEQUENCE [LARGE SCALE GENOMIC DNA]</scope>
    <source>
        <strain evidence="9 10">DSM 44826</strain>
    </source>
</reference>
<evidence type="ECO:0000256" key="2">
    <source>
        <dbReference type="ARBA" id="ARBA00022617"/>
    </source>
</evidence>
<dbReference type="SUPFAM" id="SSF48264">
    <property type="entry name" value="Cytochrome P450"/>
    <property type="match status" value="1"/>
</dbReference>
<keyword evidence="5 7" id="KW-0408">Iron</keyword>
<dbReference type="GO" id="GO:0005506">
    <property type="term" value="F:iron ion binding"/>
    <property type="evidence" value="ECO:0007669"/>
    <property type="project" value="InterPro"/>
</dbReference>
<evidence type="ECO:0000313" key="9">
    <source>
        <dbReference type="EMBL" id="TWG01448.1"/>
    </source>
</evidence>
<keyword evidence="2 7" id="KW-0349">Heme</keyword>
<evidence type="ECO:0000256" key="5">
    <source>
        <dbReference type="ARBA" id="ARBA00023004"/>
    </source>
</evidence>
<dbReference type="FunFam" id="1.10.630.10:FF:000018">
    <property type="entry name" value="Cytochrome P450 monooxygenase"/>
    <property type="match status" value="1"/>
</dbReference>
<dbReference type="AlphaFoldDB" id="A0A561UPZ5"/>
<evidence type="ECO:0000256" key="3">
    <source>
        <dbReference type="ARBA" id="ARBA00022723"/>
    </source>
</evidence>
<accession>A0A561UPZ5</accession>
<organism evidence="9 10">
    <name type="scientific">Kitasatospora viridis</name>
    <dbReference type="NCBI Taxonomy" id="281105"/>
    <lineage>
        <taxon>Bacteria</taxon>
        <taxon>Bacillati</taxon>
        <taxon>Actinomycetota</taxon>
        <taxon>Actinomycetes</taxon>
        <taxon>Kitasatosporales</taxon>
        <taxon>Streptomycetaceae</taxon>
        <taxon>Kitasatospora</taxon>
    </lineage>
</organism>
<evidence type="ECO:0000256" key="8">
    <source>
        <dbReference type="SAM" id="MobiDB-lite"/>
    </source>
</evidence>
<evidence type="ECO:0000256" key="4">
    <source>
        <dbReference type="ARBA" id="ARBA00023002"/>
    </source>
</evidence>
<dbReference type="GO" id="GO:0016705">
    <property type="term" value="F:oxidoreductase activity, acting on paired donors, with incorporation or reduction of molecular oxygen"/>
    <property type="evidence" value="ECO:0007669"/>
    <property type="project" value="InterPro"/>
</dbReference>
<dbReference type="GO" id="GO:0020037">
    <property type="term" value="F:heme binding"/>
    <property type="evidence" value="ECO:0007669"/>
    <property type="project" value="InterPro"/>
</dbReference>
<name>A0A561UPZ5_9ACTN</name>
<dbReference type="InterPro" id="IPR002397">
    <property type="entry name" value="Cyt_P450_B"/>
</dbReference>
<protein>
    <submittedName>
        <fullName evidence="9">Cytochrome P450</fullName>
    </submittedName>
</protein>
<dbReference type="PRINTS" id="PR00385">
    <property type="entry name" value="P450"/>
</dbReference>
<gene>
    <name evidence="9" type="ORF">FHX73_115341</name>
</gene>
<sequence length="412" mass="45685">MTQHHPAAEVPSSPALPDFPMRRTCPFSPPQRYAELREHEPVSQAVLKVTGRPAWLVTTHEHVKAVLGDSRVSSNLKLPGYPHQFPIPEEMLREVRLMLLSMDPPEHTAQRRYLIPEFTARRMRALRPRVQQIVDARIDAMLAQGGPVDLVAALALAVPSLVICELLGVPYEDHPQFEEWSALMMNHDISPQEYGAAVMALDSYLDKLVTAKQAAPGDDLISRFIEKNREDPIADHTDIVTMARLMLVGGHETTANMISLGVLGLLEHPEQLAAVQADPELLPGAVEELLRFFSISDSGTARVALEDIEVDGVVIKAGEGILPLNNSANHDESVFPDPDTLDIRRAEARSHLAFGYGIHQCIGQNLARIELEIVYGTLFRRIPGLKLAVPLSELRFKDEALVYGVHELPVTW</sequence>
<dbReference type="Gene3D" id="1.10.630.10">
    <property type="entry name" value="Cytochrome P450"/>
    <property type="match status" value="1"/>
</dbReference>
<comment type="caution">
    <text evidence="9">The sequence shown here is derived from an EMBL/GenBank/DDBJ whole genome shotgun (WGS) entry which is preliminary data.</text>
</comment>
<dbReference type="InterPro" id="IPR036396">
    <property type="entry name" value="Cyt_P450_sf"/>
</dbReference>
<keyword evidence="6 7" id="KW-0503">Monooxygenase</keyword>
<comment type="similarity">
    <text evidence="1 7">Belongs to the cytochrome P450 family.</text>
</comment>
<dbReference type="InterPro" id="IPR001128">
    <property type="entry name" value="Cyt_P450"/>
</dbReference>
<evidence type="ECO:0000313" key="10">
    <source>
        <dbReference type="Proteomes" id="UP000317940"/>
    </source>
</evidence>
<evidence type="ECO:0000256" key="6">
    <source>
        <dbReference type="ARBA" id="ARBA00023033"/>
    </source>
</evidence>
<dbReference type="PROSITE" id="PS00086">
    <property type="entry name" value="CYTOCHROME_P450"/>
    <property type="match status" value="1"/>
</dbReference>
<dbReference type="PRINTS" id="PR00359">
    <property type="entry name" value="BP450"/>
</dbReference>
<keyword evidence="3 7" id="KW-0479">Metal-binding</keyword>
<evidence type="ECO:0000256" key="7">
    <source>
        <dbReference type="RuleBase" id="RU000461"/>
    </source>
</evidence>
<dbReference type="PANTHER" id="PTHR46696">
    <property type="entry name" value="P450, PUTATIVE (EUROFUNG)-RELATED"/>
    <property type="match status" value="1"/>
</dbReference>
<dbReference type="CDD" id="cd11030">
    <property type="entry name" value="CYP105-like"/>
    <property type="match status" value="1"/>
</dbReference>
<dbReference type="InterPro" id="IPR017972">
    <property type="entry name" value="Cyt_P450_CS"/>
</dbReference>
<dbReference type="PANTHER" id="PTHR46696:SF1">
    <property type="entry name" value="CYTOCHROME P450 YJIB-RELATED"/>
    <property type="match status" value="1"/>
</dbReference>
<dbReference type="EMBL" id="VIWT01000001">
    <property type="protein sequence ID" value="TWG01448.1"/>
    <property type="molecule type" value="Genomic_DNA"/>
</dbReference>
<evidence type="ECO:0000256" key="1">
    <source>
        <dbReference type="ARBA" id="ARBA00010617"/>
    </source>
</evidence>